<gene>
    <name evidence="6" type="ORF">THOM_3137</name>
</gene>
<evidence type="ECO:0000256" key="5">
    <source>
        <dbReference type="ARBA" id="ARBA00041214"/>
    </source>
</evidence>
<organism evidence="6 7">
    <name type="scientific">Trachipleistophora hominis</name>
    <name type="common">Microsporidian parasite</name>
    <dbReference type="NCBI Taxonomy" id="72359"/>
    <lineage>
        <taxon>Eukaryota</taxon>
        <taxon>Fungi</taxon>
        <taxon>Fungi incertae sedis</taxon>
        <taxon>Microsporidia</taxon>
        <taxon>Pleistophoridae</taxon>
        <taxon>Trachipleistophora</taxon>
    </lineage>
</organism>
<evidence type="ECO:0000313" key="7">
    <source>
        <dbReference type="Proteomes" id="UP000011185"/>
    </source>
</evidence>
<reference evidence="6 7" key="1">
    <citation type="journal article" date="2012" name="PLoS Pathog.">
        <title>The genome of the obligate intracellular parasite Trachipleistophora hominis: new insights into microsporidian genome dynamics and reductive evolution.</title>
        <authorList>
            <person name="Heinz E."/>
            <person name="Williams T.A."/>
            <person name="Nakjang S."/>
            <person name="Noel C.J."/>
            <person name="Swan D.C."/>
            <person name="Goldberg A.V."/>
            <person name="Harris S.R."/>
            <person name="Weinmaier T."/>
            <person name="Markert S."/>
            <person name="Becher D."/>
            <person name="Bernhardt J."/>
            <person name="Dagan T."/>
            <person name="Hacker C."/>
            <person name="Lucocq J.M."/>
            <person name="Schweder T."/>
            <person name="Rattei T."/>
            <person name="Hall N."/>
            <person name="Hirt R.P."/>
            <person name="Embley T.M."/>
        </authorList>
    </citation>
    <scope>NUCLEOTIDE SEQUENCE [LARGE SCALE GENOMIC DNA]</scope>
</reference>
<evidence type="ECO:0000256" key="1">
    <source>
        <dbReference type="ARBA" id="ARBA00007817"/>
    </source>
</evidence>
<evidence type="ECO:0000313" key="6">
    <source>
        <dbReference type="EMBL" id="ELQ73941.1"/>
    </source>
</evidence>
<dbReference type="GO" id="GO:0003723">
    <property type="term" value="F:RNA binding"/>
    <property type="evidence" value="ECO:0007669"/>
    <property type="project" value="TreeGrafter"/>
</dbReference>
<comment type="similarity">
    <text evidence="1">Belongs to the eukaryotic ribosomal protein eL22 family.</text>
</comment>
<dbReference type="InParanoid" id="L7JSB0"/>
<dbReference type="STRING" id="72359.L7JSB0"/>
<dbReference type="EMBL" id="JH994096">
    <property type="protein sequence ID" value="ELQ73941.1"/>
    <property type="molecule type" value="Genomic_DNA"/>
</dbReference>
<dbReference type="GO" id="GO:0005840">
    <property type="term" value="C:ribosome"/>
    <property type="evidence" value="ECO:0007669"/>
    <property type="project" value="UniProtKB-KW"/>
</dbReference>
<dbReference type="FunCoup" id="L7JSB0">
    <property type="interactions" value="141"/>
</dbReference>
<keyword evidence="2 6" id="KW-0689">Ribosomal protein</keyword>
<evidence type="ECO:0000256" key="2">
    <source>
        <dbReference type="ARBA" id="ARBA00022980"/>
    </source>
</evidence>
<dbReference type="InterPro" id="IPR038526">
    <property type="entry name" value="Ribosomal_eL22_sf"/>
</dbReference>
<dbReference type="OMA" id="IMEIGSF"/>
<name>L7JSB0_TRAHO</name>
<sequence length="127" mass="14620">MEAVEESKVVEETTTAETPTVESVVRLDCSLCTAESLFDTKDLTNYLLANIKVKGKKGQLGKNIKVDCDADNVRVEYKRFMTKRYVKYLGKKFLRTKKLNSWVRLVSVSKVGYRFSYYNVDKGNEEQ</sequence>
<dbReference type="PANTHER" id="PTHR10064">
    <property type="entry name" value="60S RIBOSOMAL PROTEIN L22"/>
    <property type="match status" value="1"/>
</dbReference>
<accession>L7JSB0</accession>
<dbReference type="PANTHER" id="PTHR10064:SF0">
    <property type="entry name" value="FI24544P1-RELATED"/>
    <property type="match status" value="1"/>
</dbReference>
<dbReference type="HOGENOM" id="CLU_105624_0_0_1"/>
<dbReference type="InterPro" id="IPR002671">
    <property type="entry name" value="Ribosomal_eL22"/>
</dbReference>
<dbReference type="GO" id="GO:1990904">
    <property type="term" value="C:ribonucleoprotein complex"/>
    <property type="evidence" value="ECO:0007669"/>
    <property type="project" value="UniProtKB-KW"/>
</dbReference>
<dbReference type="Proteomes" id="UP000011185">
    <property type="component" value="Unassembled WGS sequence"/>
</dbReference>
<dbReference type="AlphaFoldDB" id="L7JSB0"/>
<dbReference type="Pfam" id="PF01776">
    <property type="entry name" value="Ribosomal_L22e"/>
    <property type="match status" value="1"/>
</dbReference>
<evidence type="ECO:0000256" key="4">
    <source>
        <dbReference type="ARBA" id="ARBA00040613"/>
    </source>
</evidence>
<dbReference type="GO" id="GO:0002181">
    <property type="term" value="P:cytoplasmic translation"/>
    <property type="evidence" value="ECO:0007669"/>
    <property type="project" value="TreeGrafter"/>
</dbReference>
<dbReference type="GO" id="GO:0003735">
    <property type="term" value="F:structural constituent of ribosome"/>
    <property type="evidence" value="ECO:0007669"/>
    <property type="project" value="InterPro"/>
</dbReference>
<dbReference type="OrthoDB" id="10259820at2759"/>
<protein>
    <recommendedName>
        <fullName evidence="4">Large ribosomal subunit protein eL22</fullName>
    </recommendedName>
    <alternativeName>
        <fullName evidence="5">60S ribosomal protein L22</fullName>
    </alternativeName>
</protein>
<dbReference type="Gene3D" id="3.30.1360.210">
    <property type="match status" value="1"/>
</dbReference>
<keyword evidence="7" id="KW-1185">Reference proteome</keyword>
<keyword evidence="3" id="KW-0687">Ribonucleoprotein</keyword>
<dbReference type="VEuPathDB" id="MicrosporidiaDB:THOM_3137"/>
<evidence type="ECO:0000256" key="3">
    <source>
        <dbReference type="ARBA" id="ARBA00023274"/>
    </source>
</evidence>
<proteinExistence type="inferred from homology"/>